<evidence type="ECO:0000313" key="2">
    <source>
        <dbReference type="Proteomes" id="UP000789920"/>
    </source>
</evidence>
<dbReference type="EMBL" id="CAJVQC010147562">
    <property type="protein sequence ID" value="CAG8845611.1"/>
    <property type="molecule type" value="Genomic_DNA"/>
</dbReference>
<gene>
    <name evidence="1" type="ORF">RPERSI_LOCUS33741</name>
</gene>
<name>A0ACA9SRR8_9GLOM</name>
<dbReference type="Proteomes" id="UP000789920">
    <property type="component" value="Unassembled WGS sequence"/>
</dbReference>
<protein>
    <submittedName>
        <fullName evidence="1">35970_t:CDS:1</fullName>
    </submittedName>
</protein>
<evidence type="ECO:0000313" key="1">
    <source>
        <dbReference type="EMBL" id="CAG8845611.1"/>
    </source>
</evidence>
<proteinExistence type="predicted"/>
<organism evidence="1 2">
    <name type="scientific">Racocetra persica</name>
    <dbReference type="NCBI Taxonomy" id="160502"/>
    <lineage>
        <taxon>Eukaryota</taxon>
        <taxon>Fungi</taxon>
        <taxon>Fungi incertae sedis</taxon>
        <taxon>Mucoromycota</taxon>
        <taxon>Glomeromycotina</taxon>
        <taxon>Glomeromycetes</taxon>
        <taxon>Diversisporales</taxon>
        <taxon>Gigasporaceae</taxon>
        <taxon>Racocetra</taxon>
    </lineage>
</organism>
<comment type="caution">
    <text evidence="1">The sequence shown here is derived from an EMBL/GenBank/DDBJ whole genome shotgun (WGS) entry which is preliminary data.</text>
</comment>
<reference evidence="1" key="1">
    <citation type="submission" date="2021-06" db="EMBL/GenBank/DDBJ databases">
        <authorList>
            <person name="Kallberg Y."/>
            <person name="Tangrot J."/>
            <person name="Rosling A."/>
        </authorList>
    </citation>
    <scope>NUCLEOTIDE SEQUENCE</scope>
    <source>
        <strain evidence="1">MA461A</strain>
    </source>
</reference>
<keyword evidence="2" id="KW-1185">Reference proteome</keyword>
<feature type="non-terminal residue" evidence="1">
    <location>
        <position position="1"/>
    </location>
</feature>
<feature type="non-terminal residue" evidence="1">
    <location>
        <position position="126"/>
    </location>
</feature>
<sequence length="126" mass="14545">FDKSTYKYLWELAEQTTSDVTGVMVIDEFEYWEKLPNDFVEPWYSTLCHEYRHLKKDELPDGVEFGITYKSISINPPAYLKYLFSAFTFLGGTTESKNITDINECVKEDTDIVINCSGLYSHELGG</sequence>
<accession>A0ACA9SRR8</accession>